<evidence type="ECO:0000256" key="1">
    <source>
        <dbReference type="ARBA" id="ARBA00004651"/>
    </source>
</evidence>
<dbReference type="Pfam" id="PF08395">
    <property type="entry name" value="7tm_7"/>
    <property type="match status" value="1"/>
</dbReference>
<dbReference type="GO" id="GO:0030424">
    <property type="term" value="C:axon"/>
    <property type="evidence" value="ECO:0007669"/>
    <property type="project" value="TreeGrafter"/>
</dbReference>
<comment type="similarity">
    <text evidence="8">Belongs to the insect chemoreceptor superfamily. Gustatory receptor (GR) family.</text>
</comment>
<organism evidence="9 10">
    <name type="scientific">Aphis glycines</name>
    <name type="common">Soybean aphid</name>
    <dbReference type="NCBI Taxonomy" id="307491"/>
    <lineage>
        <taxon>Eukaryota</taxon>
        <taxon>Metazoa</taxon>
        <taxon>Ecdysozoa</taxon>
        <taxon>Arthropoda</taxon>
        <taxon>Hexapoda</taxon>
        <taxon>Insecta</taxon>
        <taxon>Pterygota</taxon>
        <taxon>Neoptera</taxon>
        <taxon>Paraneoptera</taxon>
        <taxon>Hemiptera</taxon>
        <taxon>Sternorrhyncha</taxon>
        <taxon>Aphidomorpha</taxon>
        <taxon>Aphidoidea</taxon>
        <taxon>Aphididae</taxon>
        <taxon>Aphidini</taxon>
        <taxon>Aphis</taxon>
        <taxon>Aphis</taxon>
    </lineage>
</organism>
<evidence type="ECO:0000256" key="6">
    <source>
        <dbReference type="ARBA" id="ARBA00023170"/>
    </source>
</evidence>
<evidence type="ECO:0000256" key="8">
    <source>
        <dbReference type="RuleBase" id="RU363108"/>
    </source>
</evidence>
<feature type="transmembrane region" description="Helical" evidence="8">
    <location>
        <begin position="175"/>
        <end position="205"/>
    </location>
</feature>
<feature type="non-terminal residue" evidence="9">
    <location>
        <position position="1"/>
    </location>
</feature>
<comment type="caution">
    <text evidence="9">The sequence shown here is derived from an EMBL/GenBank/DDBJ whole genome shotgun (WGS) entry which is preliminary data.</text>
</comment>
<dbReference type="GO" id="GO:0043025">
    <property type="term" value="C:neuronal cell body"/>
    <property type="evidence" value="ECO:0007669"/>
    <property type="project" value="TreeGrafter"/>
</dbReference>
<sequence length="548" mass="61164">IVDDINDDEIVSRIISTEVTAIFCVLVDGGSNNVGRGCLRSDGVFAPDRRWLAYSALIIMWFYWTVRRCTSLVDDWSCGDAVSCSSNVEWIVSTAGAAQAMVSVATAAAHRQSSTAHLLNNAYNVLSRGMNKRMTGGRILRQQHAFTMAGVYATVAGSVVLARSVAVMIARPDKFAIVDVLLLCLPAVTVTVVVECVIVCMCVTAEDTCHDVVHRLHKIALDAARPPVSDRRGGHRPLHWQLEAAWRDHWRGCQLVDGLSACYGLDLAVNLTASMLYFVVYAYVTLISVYASFNSLDHGNTIEHNNSASVIYWNIALACQLLCVSFRIVFISYRAERIKQVAVNAVLISLRNVLKNNNLDLSTIMLVILTICEHYLKVIKKTKVLTDYVIIVWDECTIAYKWDLEALDQTLRDIWSSDKTMGDIIFLCKRVILTTTNNRADSINSPIINGFQALEMGYFSIDIFVDSEESVHFPAEFLNSQTPTGMTPYKIFLEINSFTYQITNRELKVSASGFFSVNLSFFHALIRLATTYLIVIIQYNSEPPKPMK</sequence>
<feature type="transmembrane region" description="Helical" evidence="8">
    <location>
        <begin position="145"/>
        <end position="169"/>
    </location>
</feature>
<evidence type="ECO:0000313" key="10">
    <source>
        <dbReference type="Proteomes" id="UP000475862"/>
    </source>
</evidence>
<dbReference type="GO" id="GO:0008049">
    <property type="term" value="P:male courtship behavior"/>
    <property type="evidence" value="ECO:0007669"/>
    <property type="project" value="TreeGrafter"/>
</dbReference>
<keyword evidence="2 8" id="KW-1003">Cell membrane</keyword>
<proteinExistence type="inferred from homology"/>
<dbReference type="AlphaFoldDB" id="A0A6G0T5G5"/>
<evidence type="ECO:0000256" key="5">
    <source>
        <dbReference type="ARBA" id="ARBA00023136"/>
    </source>
</evidence>
<reference evidence="9 10" key="1">
    <citation type="submission" date="2019-08" db="EMBL/GenBank/DDBJ databases">
        <title>The genome of the soybean aphid Biotype 1, its phylome, world population structure and adaptation to the North American continent.</title>
        <authorList>
            <person name="Giordano R."/>
            <person name="Donthu R.K."/>
            <person name="Hernandez A.G."/>
            <person name="Wright C.L."/>
            <person name="Zimin A.V."/>
        </authorList>
    </citation>
    <scope>NUCLEOTIDE SEQUENCE [LARGE SCALE GENOMIC DNA]</scope>
    <source>
        <tissue evidence="9">Whole aphids</tissue>
    </source>
</reference>
<comment type="caution">
    <text evidence="8">Lacks conserved residue(s) required for the propagation of feature annotation.</text>
</comment>
<dbReference type="GO" id="GO:0005886">
    <property type="term" value="C:plasma membrane"/>
    <property type="evidence" value="ECO:0007669"/>
    <property type="project" value="UniProtKB-SubCell"/>
</dbReference>
<keyword evidence="7 8" id="KW-0807">Transducer</keyword>
<dbReference type="Proteomes" id="UP000475862">
    <property type="component" value="Unassembled WGS sequence"/>
</dbReference>
<name>A0A6G0T5G5_APHGL</name>
<keyword evidence="6 8" id="KW-0675">Receptor</keyword>
<feature type="transmembrane region" description="Helical" evidence="8">
    <location>
        <begin position="267"/>
        <end position="291"/>
    </location>
</feature>
<dbReference type="PANTHER" id="PTHR21143">
    <property type="entry name" value="INVERTEBRATE GUSTATORY RECEPTOR"/>
    <property type="match status" value="1"/>
</dbReference>
<protein>
    <recommendedName>
        <fullName evidence="8">Gustatory receptor</fullName>
    </recommendedName>
</protein>
<keyword evidence="3 8" id="KW-0812">Transmembrane</keyword>
<evidence type="ECO:0000256" key="4">
    <source>
        <dbReference type="ARBA" id="ARBA00022989"/>
    </source>
</evidence>
<dbReference type="PANTHER" id="PTHR21143:SF133">
    <property type="entry name" value="GUSTATORY AND PHEROMONE RECEPTOR 32A-RELATED"/>
    <property type="match status" value="1"/>
</dbReference>
<dbReference type="GO" id="GO:0030425">
    <property type="term" value="C:dendrite"/>
    <property type="evidence" value="ECO:0007669"/>
    <property type="project" value="TreeGrafter"/>
</dbReference>
<feature type="transmembrane region" description="Helical" evidence="8">
    <location>
        <begin position="311"/>
        <end position="330"/>
    </location>
</feature>
<dbReference type="GO" id="GO:0050909">
    <property type="term" value="P:sensory perception of taste"/>
    <property type="evidence" value="ECO:0007669"/>
    <property type="project" value="InterPro"/>
</dbReference>
<keyword evidence="5 8" id="KW-0472">Membrane</keyword>
<gene>
    <name evidence="9" type="ORF">AGLY_014122</name>
</gene>
<evidence type="ECO:0000313" key="9">
    <source>
        <dbReference type="EMBL" id="KAE9525595.1"/>
    </source>
</evidence>
<evidence type="ECO:0000256" key="3">
    <source>
        <dbReference type="ARBA" id="ARBA00022692"/>
    </source>
</evidence>
<dbReference type="EMBL" id="VYZN01000059">
    <property type="protein sequence ID" value="KAE9525595.1"/>
    <property type="molecule type" value="Genomic_DNA"/>
</dbReference>
<accession>A0A6G0T5G5</accession>
<dbReference type="OrthoDB" id="6616820at2759"/>
<keyword evidence="10" id="KW-1185">Reference proteome</keyword>
<keyword evidence="4 8" id="KW-1133">Transmembrane helix</keyword>
<comment type="subcellular location">
    <subcellularLocation>
        <location evidence="1 8">Cell membrane</location>
        <topology evidence="1 8">Multi-pass membrane protein</topology>
    </subcellularLocation>
</comment>
<dbReference type="GO" id="GO:0007635">
    <property type="term" value="P:chemosensory behavior"/>
    <property type="evidence" value="ECO:0007669"/>
    <property type="project" value="TreeGrafter"/>
</dbReference>
<evidence type="ECO:0000256" key="2">
    <source>
        <dbReference type="ARBA" id="ARBA00022475"/>
    </source>
</evidence>
<evidence type="ECO:0000256" key="7">
    <source>
        <dbReference type="ARBA" id="ARBA00023224"/>
    </source>
</evidence>
<dbReference type="GO" id="GO:0007165">
    <property type="term" value="P:signal transduction"/>
    <property type="evidence" value="ECO:0007669"/>
    <property type="project" value="UniProtKB-KW"/>
</dbReference>
<comment type="function">
    <text evidence="8">Gustatory receptor which mediates acceptance or avoidance behavior, depending on its substrates.</text>
</comment>
<dbReference type="InterPro" id="IPR013604">
    <property type="entry name" value="7TM_chemorcpt"/>
</dbReference>
<feature type="transmembrane region" description="Helical" evidence="8">
    <location>
        <begin position="514"/>
        <end position="539"/>
    </location>
</feature>